<comment type="caution">
    <text evidence="2">The sequence shown here is derived from an EMBL/GenBank/DDBJ whole genome shotgun (WGS) entry which is preliminary data.</text>
</comment>
<dbReference type="EMBL" id="BAABJP010000037">
    <property type="protein sequence ID" value="GAA5167419.1"/>
    <property type="molecule type" value="Genomic_DNA"/>
</dbReference>
<feature type="compositionally biased region" description="Basic and acidic residues" evidence="1">
    <location>
        <begin position="56"/>
        <end position="71"/>
    </location>
</feature>
<organism evidence="2 3">
    <name type="scientific">Pseudonocardia eucalypti</name>
    <dbReference type="NCBI Taxonomy" id="648755"/>
    <lineage>
        <taxon>Bacteria</taxon>
        <taxon>Bacillati</taxon>
        <taxon>Actinomycetota</taxon>
        <taxon>Actinomycetes</taxon>
        <taxon>Pseudonocardiales</taxon>
        <taxon>Pseudonocardiaceae</taxon>
        <taxon>Pseudonocardia</taxon>
    </lineage>
</organism>
<accession>A0ABP9QU03</accession>
<feature type="region of interest" description="Disordered" evidence="1">
    <location>
        <begin position="48"/>
        <end position="71"/>
    </location>
</feature>
<keyword evidence="3" id="KW-1185">Reference proteome</keyword>
<evidence type="ECO:0000313" key="3">
    <source>
        <dbReference type="Proteomes" id="UP001428817"/>
    </source>
</evidence>
<dbReference type="Proteomes" id="UP001428817">
    <property type="component" value="Unassembled WGS sequence"/>
</dbReference>
<gene>
    <name evidence="2" type="ORF">GCM10023321_60140</name>
</gene>
<sequence length="107" mass="11854">MYFYLAALVGLGFVITGATNMLFGAKAVAFPELEVASYNYDSSLRRDPQGNIVASDPEREAARQRAIDDQRRQGLDDVTDGIILVVVGAPTLIWHFRRGQRTGREPN</sequence>
<name>A0ABP9QU03_9PSEU</name>
<proteinExistence type="predicted"/>
<protein>
    <submittedName>
        <fullName evidence="2">Uncharacterized protein</fullName>
    </submittedName>
</protein>
<evidence type="ECO:0000313" key="2">
    <source>
        <dbReference type="EMBL" id="GAA5167419.1"/>
    </source>
</evidence>
<reference evidence="3" key="1">
    <citation type="journal article" date="2019" name="Int. J. Syst. Evol. Microbiol.">
        <title>The Global Catalogue of Microorganisms (GCM) 10K type strain sequencing project: providing services to taxonomists for standard genome sequencing and annotation.</title>
        <authorList>
            <consortium name="The Broad Institute Genomics Platform"/>
            <consortium name="The Broad Institute Genome Sequencing Center for Infectious Disease"/>
            <person name="Wu L."/>
            <person name="Ma J."/>
        </authorList>
    </citation>
    <scope>NUCLEOTIDE SEQUENCE [LARGE SCALE GENOMIC DNA]</scope>
    <source>
        <strain evidence="3">JCM 18303</strain>
    </source>
</reference>
<evidence type="ECO:0000256" key="1">
    <source>
        <dbReference type="SAM" id="MobiDB-lite"/>
    </source>
</evidence>